<dbReference type="GO" id="GO:0000287">
    <property type="term" value="F:magnesium ion binding"/>
    <property type="evidence" value="ECO:0007669"/>
    <property type="project" value="InterPro"/>
</dbReference>
<comment type="caution">
    <text evidence="3">The sequence shown here is derived from an EMBL/GenBank/DDBJ whole genome shotgun (WGS) entry which is preliminary data.</text>
</comment>
<protein>
    <submittedName>
        <fullName evidence="3">LPPG:FO 2-phospho-L-lactate transferase</fullName>
        <ecNumber evidence="3">2.7.8.28</ecNumber>
    </submittedName>
</protein>
<evidence type="ECO:0000313" key="3">
    <source>
        <dbReference type="EMBL" id="NIJ15571.1"/>
    </source>
</evidence>
<accession>A0A846M4R9</accession>
<keyword evidence="2" id="KW-0460">Magnesium</keyword>
<gene>
    <name evidence="3" type="ORF">FHS54_000520</name>
</gene>
<dbReference type="RefSeq" id="WP_167302218.1">
    <property type="nucleotide sequence ID" value="NZ_JAASQR010000001.1"/>
</dbReference>
<dbReference type="AlphaFoldDB" id="A0A846M4R9"/>
<evidence type="ECO:0000256" key="1">
    <source>
        <dbReference type="ARBA" id="ARBA00022679"/>
    </source>
</evidence>
<dbReference type="EMBL" id="JAASQR010000001">
    <property type="protein sequence ID" value="NIJ15571.1"/>
    <property type="molecule type" value="Genomic_DNA"/>
</dbReference>
<reference evidence="3 4" key="1">
    <citation type="submission" date="2020-03" db="EMBL/GenBank/DDBJ databases">
        <title>Genomic Encyclopedia of Type Strains, Phase IV (KMG-IV): sequencing the most valuable type-strain genomes for metagenomic binning, comparative biology and taxonomic classification.</title>
        <authorList>
            <person name="Goeker M."/>
        </authorList>
    </citation>
    <scope>NUCLEOTIDE SEQUENCE [LARGE SCALE GENOMIC DNA]</scope>
    <source>
        <strain evidence="3 4">DSM 21299</strain>
    </source>
</reference>
<dbReference type="Proteomes" id="UP000576821">
    <property type="component" value="Unassembled WGS sequence"/>
</dbReference>
<dbReference type="InterPro" id="IPR002882">
    <property type="entry name" value="CofD"/>
</dbReference>
<dbReference type="Gene3D" id="3.40.50.10680">
    <property type="entry name" value="CofD-like domains"/>
    <property type="match status" value="1"/>
</dbReference>
<sequence>MSEGITVLTGGVGGAKLVLGLMQVAAPDDISAIVNTGDDFRHLGLAISPDIDTLLYTLSGKANAAQGWGREGESWSFMDALKSLGGEDWFLLGDGDMALHVLRTHLLARGETLSAVTGRFAAAWGLGLSVLPMSDDPVGTHVITDSGELAFQSYFVEQRCAPAVRAIRFDGAEQAKPAPGVIEAIASPSARAIVIAPSNPWLSVDPILAVPGVREALAAASAPVVAVSPIVGGKAVKGPTAKLMNELGLQINNRTIAAHYAGIIDGLIVDGRDGGEGIDIPHELTDTLMVSLDDRARVARAALALADRIAAGR</sequence>
<dbReference type="Pfam" id="PF01933">
    <property type="entry name" value="CofD"/>
    <property type="match status" value="1"/>
</dbReference>
<dbReference type="GO" id="GO:0043743">
    <property type="term" value="F:LPPG:FO 2-phospho-L-lactate transferase activity"/>
    <property type="evidence" value="ECO:0007669"/>
    <property type="project" value="UniProtKB-EC"/>
</dbReference>
<name>A0A846M4R9_9SPHN</name>
<organism evidence="3 4">
    <name type="scientific">Sphingobium vermicomposti</name>
    <dbReference type="NCBI Taxonomy" id="529005"/>
    <lineage>
        <taxon>Bacteria</taxon>
        <taxon>Pseudomonadati</taxon>
        <taxon>Pseudomonadota</taxon>
        <taxon>Alphaproteobacteria</taxon>
        <taxon>Sphingomonadales</taxon>
        <taxon>Sphingomonadaceae</taxon>
        <taxon>Sphingobium</taxon>
    </lineage>
</organism>
<proteinExistence type="inferred from homology"/>
<evidence type="ECO:0000313" key="4">
    <source>
        <dbReference type="Proteomes" id="UP000576821"/>
    </source>
</evidence>
<dbReference type="PANTHER" id="PTHR43007">
    <property type="entry name" value="2-PHOSPHO-L-LACTATE TRANSFERASE"/>
    <property type="match status" value="1"/>
</dbReference>
<dbReference type="InterPro" id="IPR010115">
    <property type="entry name" value="FbiA/CofD"/>
</dbReference>
<dbReference type="HAMAP" id="MF_01257">
    <property type="entry name" value="CofD"/>
    <property type="match status" value="1"/>
</dbReference>
<dbReference type="PANTHER" id="PTHR43007:SF1">
    <property type="entry name" value="2-PHOSPHO-L-LACTATE TRANSFERASE"/>
    <property type="match status" value="1"/>
</dbReference>
<dbReference type="SUPFAM" id="SSF142338">
    <property type="entry name" value="CofD-like"/>
    <property type="match status" value="1"/>
</dbReference>
<dbReference type="EC" id="2.7.8.28" evidence="3"/>
<dbReference type="Gene3D" id="1.10.8.240">
    <property type="entry name" value="CofD-like domain"/>
    <property type="match status" value="1"/>
</dbReference>
<keyword evidence="4" id="KW-1185">Reference proteome</keyword>
<keyword evidence="1 3" id="KW-0808">Transferase</keyword>
<dbReference type="NCBIfam" id="TIGR01819">
    <property type="entry name" value="F420_cofD"/>
    <property type="match status" value="1"/>
</dbReference>
<evidence type="ECO:0000256" key="2">
    <source>
        <dbReference type="ARBA" id="ARBA00022842"/>
    </source>
</evidence>
<dbReference type="InterPro" id="IPR038136">
    <property type="entry name" value="CofD-like_dom_sf"/>
</dbReference>
<dbReference type="CDD" id="cd07186">
    <property type="entry name" value="CofD_like"/>
    <property type="match status" value="1"/>
</dbReference>